<dbReference type="EC" id="3.4.11.18" evidence="6 7"/>
<accession>A0A6I3IFA8</accession>
<evidence type="ECO:0000256" key="3">
    <source>
        <dbReference type="ARBA" id="ARBA00022670"/>
    </source>
</evidence>
<dbReference type="AlphaFoldDB" id="A0A6I3IFA8"/>
<keyword evidence="10" id="KW-1185">Reference proteome</keyword>
<organism evidence="9 10">
    <name type="scientific">Arsenicicoccus cauae</name>
    <dbReference type="NCBI Taxonomy" id="2663847"/>
    <lineage>
        <taxon>Bacteria</taxon>
        <taxon>Bacillati</taxon>
        <taxon>Actinomycetota</taxon>
        <taxon>Actinomycetes</taxon>
        <taxon>Micrococcales</taxon>
        <taxon>Intrasporangiaceae</taxon>
        <taxon>Arsenicicoccus</taxon>
    </lineage>
</organism>
<dbReference type="InterPro" id="IPR002467">
    <property type="entry name" value="Pept_M24A_MAP1"/>
</dbReference>
<dbReference type="InterPro" id="IPR000994">
    <property type="entry name" value="Pept_M24"/>
</dbReference>
<dbReference type="Proteomes" id="UP000431092">
    <property type="component" value="Unassembled WGS sequence"/>
</dbReference>
<reference evidence="9 10" key="1">
    <citation type="submission" date="2019-11" db="EMBL/GenBank/DDBJ databases">
        <title>Whole genome sequencing identifies a novel species of the genus Arsenicicoccus isolated from human blood.</title>
        <authorList>
            <person name="Jeong J.H."/>
            <person name="Kweon O.J."/>
            <person name="Kim H.R."/>
            <person name="Kim T.-H."/>
            <person name="Ha S.-M."/>
            <person name="Lee M.-K."/>
        </authorList>
    </citation>
    <scope>NUCLEOTIDE SEQUENCE [LARGE SCALE GENOMIC DNA]</scope>
    <source>
        <strain evidence="9 10">MKL-02</strain>
    </source>
</reference>
<dbReference type="HAMAP" id="MF_01974">
    <property type="entry name" value="MetAP_1"/>
    <property type="match status" value="1"/>
</dbReference>
<feature type="binding site" evidence="6">
    <location>
        <position position="250"/>
    </location>
    <ligand>
        <name>a divalent metal cation</name>
        <dbReference type="ChEBI" id="CHEBI:60240"/>
        <label>2</label>
        <note>catalytic</note>
    </ligand>
</feature>
<dbReference type="GO" id="GO:0070006">
    <property type="term" value="F:metalloaminopeptidase activity"/>
    <property type="evidence" value="ECO:0007669"/>
    <property type="project" value="UniProtKB-UniRule"/>
</dbReference>
<proteinExistence type="inferred from homology"/>
<dbReference type="GO" id="GO:0005829">
    <property type="term" value="C:cytosol"/>
    <property type="evidence" value="ECO:0007669"/>
    <property type="project" value="TreeGrafter"/>
</dbReference>
<feature type="binding site" evidence="6">
    <location>
        <position position="114"/>
    </location>
    <ligand>
        <name>a divalent metal cation</name>
        <dbReference type="ChEBI" id="CHEBI:60240"/>
        <label>2</label>
        <note>catalytic</note>
    </ligand>
</feature>
<evidence type="ECO:0000313" key="9">
    <source>
        <dbReference type="EMBL" id="MTB70455.1"/>
    </source>
</evidence>
<evidence type="ECO:0000256" key="2">
    <source>
        <dbReference type="ARBA" id="ARBA00022438"/>
    </source>
</evidence>
<keyword evidence="4 6" id="KW-0479">Metal-binding</keyword>
<dbReference type="InterPro" id="IPR001714">
    <property type="entry name" value="Pept_M24_MAP"/>
</dbReference>
<dbReference type="PRINTS" id="PR00599">
    <property type="entry name" value="MAPEPTIDASE"/>
</dbReference>
<feature type="binding site" evidence="6">
    <location>
        <position position="82"/>
    </location>
    <ligand>
        <name>substrate</name>
    </ligand>
</feature>
<dbReference type="NCBIfam" id="TIGR00500">
    <property type="entry name" value="met_pdase_I"/>
    <property type="match status" value="1"/>
</dbReference>
<feature type="domain" description="Peptidase M24" evidence="8">
    <location>
        <begin position="17"/>
        <end position="257"/>
    </location>
</feature>
<dbReference type="EMBL" id="WLVL01000002">
    <property type="protein sequence ID" value="MTB70455.1"/>
    <property type="molecule type" value="Genomic_DNA"/>
</dbReference>
<comment type="cofactor">
    <cofactor evidence="6">
        <name>Co(2+)</name>
        <dbReference type="ChEBI" id="CHEBI:48828"/>
    </cofactor>
    <cofactor evidence="6">
        <name>Zn(2+)</name>
        <dbReference type="ChEBI" id="CHEBI:29105"/>
    </cofactor>
    <cofactor evidence="6">
        <name>Mn(2+)</name>
        <dbReference type="ChEBI" id="CHEBI:29035"/>
    </cofactor>
    <cofactor evidence="6">
        <name>Fe(2+)</name>
        <dbReference type="ChEBI" id="CHEBI:29033"/>
    </cofactor>
    <text evidence="6">Binds 2 divalent metal cations per subunit. Has a high-affinity and a low affinity metal-binding site. The true nature of the physiological cofactor is under debate. The enzyme is active with cobalt, zinc, manganese or divalent iron ions. Most likely, methionine aminopeptidases function as mononuclear Fe(2+)-metalloproteases under physiological conditions, and the catalytically relevant metal-binding site has been assigned to the histidine-containing high-affinity site.</text>
</comment>
<dbReference type="PROSITE" id="PS00680">
    <property type="entry name" value="MAP_1"/>
    <property type="match status" value="1"/>
</dbReference>
<evidence type="ECO:0000256" key="1">
    <source>
        <dbReference type="ARBA" id="ARBA00002521"/>
    </source>
</evidence>
<feature type="binding site" evidence="6">
    <location>
        <position position="114"/>
    </location>
    <ligand>
        <name>a divalent metal cation</name>
        <dbReference type="ChEBI" id="CHEBI:60240"/>
        <label>1</label>
    </ligand>
</feature>
<keyword evidence="3 6" id="KW-0645">Protease</keyword>
<dbReference type="GO" id="GO:0006508">
    <property type="term" value="P:proteolysis"/>
    <property type="evidence" value="ECO:0007669"/>
    <property type="project" value="UniProtKB-KW"/>
</dbReference>
<sequence length="286" mass="30629">MFGRSRIQTKTDDQIRAMRRAGLVVGRTLQMLSEELRAGMTTGELDALAESFIRDHGMVPNFAEVPGYHHTLCVSVGEQIVHGIPGDRMLLEGDLVSVDCGCYVLEDGTQWHGDAARTFVVGGREAARPAELALSDATESSLWAGIAALRVGGRLHEVGAAVEDSIEASGRRDGVDYGIVEDYVGHGIGTSMHMDPQVYNYRVRDRGPTVRSGVTLAIEPMITLGSADNHVLDDEWTVVTDDGSAASHWENTVAVTDAGLWVLTEVDGGAERLRAAGAAYGPLDQA</sequence>
<evidence type="ECO:0000256" key="7">
    <source>
        <dbReference type="RuleBase" id="RU003653"/>
    </source>
</evidence>
<gene>
    <name evidence="6 9" type="primary">map</name>
    <name evidence="9" type="ORF">GGG17_00360</name>
</gene>
<comment type="catalytic activity">
    <reaction evidence="6 7">
        <text>Release of N-terminal amino acids, preferentially methionine, from peptides and arylamides.</text>
        <dbReference type="EC" id="3.4.11.18"/>
    </reaction>
</comment>
<name>A0A6I3IFA8_9MICO</name>
<keyword evidence="5 6" id="KW-0378">Hydrolase</keyword>
<dbReference type="PANTHER" id="PTHR43330">
    <property type="entry name" value="METHIONINE AMINOPEPTIDASE"/>
    <property type="match status" value="1"/>
</dbReference>
<dbReference type="RefSeq" id="WP_311966316.1">
    <property type="nucleotide sequence ID" value="NZ_CP171001.1"/>
</dbReference>
<feature type="binding site" evidence="6">
    <location>
        <position position="250"/>
    </location>
    <ligand>
        <name>a divalent metal cation</name>
        <dbReference type="ChEBI" id="CHEBI:60240"/>
        <label>1</label>
    </ligand>
</feature>
<dbReference type="SUPFAM" id="SSF55920">
    <property type="entry name" value="Creatinase/aminopeptidase"/>
    <property type="match status" value="1"/>
</dbReference>
<dbReference type="PANTHER" id="PTHR43330:SF27">
    <property type="entry name" value="METHIONINE AMINOPEPTIDASE"/>
    <property type="match status" value="1"/>
</dbReference>
<comment type="function">
    <text evidence="1 6">Removes the N-terminal methionine from nascent proteins. The N-terminal methionine is often cleaved when the second residue in the primary sequence is small and uncharged (Met-Ala-, Cys, Gly, Pro, Ser, Thr, or Val). Requires deformylation of the N(alpha)-formylated initiator methionine before it can be hydrolyzed.</text>
</comment>
<dbReference type="InterPro" id="IPR036005">
    <property type="entry name" value="Creatinase/aminopeptidase-like"/>
</dbReference>
<keyword evidence="2 6" id="KW-0031">Aminopeptidase</keyword>
<dbReference type="CDD" id="cd01086">
    <property type="entry name" value="MetAP1"/>
    <property type="match status" value="1"/>
</dbReference>
<feature type="binding site" evidence="6">
    <location>
        <position position="186"/>
    </location>
    <ligand>
        <name>a divalent metal cation</name>
        <dbReference type="ChEBI" id="CHEBI:60240"/>
        <label>2</label>
        <note>catalytic</note>
    </ligand>
</feature>
<feature type="binding site" evidence="6">
    <location>
        <position position="219"/>
    </location>
    <ligand>
        <name>a divalent metal cation</name>
        <dbReference type="ChEBI" id="CHEBI:60240"/>
        <label>2</label>
        <note>catalytic</note>
    </ligand>
</feature>
<evidence type="ECO:0000256" key="5">
    <source>
        <dbReference type="ARBA" id="ARBA00022801"/>
    </source>
</evidence>
<evidence type="ECO:0000256" key="4">
    <source>
        <dbReference type="ARBA" id="ARBA00022723"/>
    </source>
</evidence>
<dbReference type="Pfam" id="PF00557">
    <property type="entry name" value="Peptidase_M24"/>
    <property type="match status" value="1"/>
</dbReference>
<evidence type="ECO:0000259" key="8">
    <source>
        <dbReference type="Pfam" id="PF00557"/>
    </source>
</evidence>
<dbReference type="GO" id="GO:0046872">
    <property type="term" value="F:metal ion binding"/>
    <property type="evidence" value="ECO:0007669"/>
    <property type="project" value="UniProtKB-UniRule"/>
</dbReference>
<evidence type="ECO:0000256" key="6">
    <source>
        <dbReference type="HAMAP-Rule" id="MF_01974"/>
    </source>
</evidence>
<evidence type="ECO:0000313" key="10">
    <source>
        <dbReference type="Proteomes" id="UP000431092"/>
    </source>
</evidence>
<protein>
    <recommendedName>
        <fullName evidence="6 7">Methionine aminopeptidase</fullName>
        <shortName evidence="6">MAP</shortName>
        <shortName evidence="6">MetAP</shortName>
        <ecNumber evidence="6 7">3.4.11.18</ecNumber>
    </recommendedName>
    <alternativeName>
        <fullName evidence="6">Peptidase M</fullName>
    </alternativeName>
</protein>
<comment type="caution">
    <text evidence="9">The sequence shown here is derived from an EMBL/GenBank/DDBJ whole genome shotgun (WGS) entry which is preliminary data.</text>
</comment>
<comment type="similarity">
    <text evidence="6">Belongs to the peptidase M24A family. Methionine aminopeptidase type 1 subfamily.</text>
</comment>
<comment type="subunit">
    <text evidence="6">Monomer.</text>
</comment>
<dbReference type="Gene3D" id="3.90.230.10">
    <property type="entry name" value="Creatinase/methionine aminopeptidase superfamily"/>
    <property type="match status" value="1"/>
</dbReference>
<feature type="binding site" evidence="6">
    <location>
        <position position="193"/>
    </location>
    <ligand>
        <name>substrate</name>
    </ligand>
</feature>
<feature type="binding site" evidence="6">
    <location>
        <position position="99"/>
    </location>
    <ligand>
        <name>a divalent metal cation</name>
        <dbReference type="ChEBI" id="CHEBI:60240"/>
        <label>1</label>
    </ligand>
</feature>
<dbReference type="GO" id="GO:0004239">
    <property type="term" value="F:initiator methionyl aminopeptidase activity"/>
    <property type="evidence" value="ECO:0007669"/>
    <property type="project" value="UniProtKB-UniRule"/>
</dbReference>